<evidence type="ECO:0000313" key="2">
    <source>
        <dbReference type="EMBL" id="MFD0801381.1"/>
    </source>
</evidence>
<evidence type="ECO:0000259" key="1">
    <source>
        <dbReference type="SMART" id="SM00421"/>
    </source>
</evidence>
<feature type="non-terminal residue" evidence="2">
    <location>
        <position position="1"/>
    </location>
</feature>
<organism evidence="2 3">
    <name type="scientific">Streptomonospora algeriensis</name>
    <dbReference type="NCBI Taxonomy" id="995084"/>
    <lineage>
        <taxon>Bacteria</taxon>
        <taxon>Bacillati</taxon>
        <taxon>Actinomycetota</taxon>
        <taxon>Actinomycetes</taxon>
        <taxon>Streptosporangiales</taxon>
        <taxon>Nocardiopsidaceae</taxon>
        <taxon>Streptomonospora</taxon>
    </lineage>
</organism>
<keyword evidence="3" id="KW-1185">Reference proteome</keyword>
<dbReference type="SMART" id="SM00421">
    <property type="entry name" value="HTH_LUXR"/>
    <property type="match status" value="1"/>
</dbReference>
<name>A0ABW3BEV2_9ACTN</name>
<dbReference type="EMBL" id="JBHTHR010000210">
    <property type="protein sequence ID" value="MFD0801381.1"/>
    <property type="molecule type" value="Genomic_DNA"/>
</dbReference>
<feature type="domain" description="HTH luxR-type" evidence="1">
    <location>
        <begin position="385"/>
        <end position="442"/>
    </location>
</feature>
<protein>
    <submittedName>
        <fullName evidence="2">Helix-turn-helix transcriptional regulator</fullName>
    </submittedName>
</protein>
<dbReference type="Gene3D" id="1.10.10.10">
    <property type="entry name" value="Winged helix-like DNA-binding domain superfamily/Winged helix DNA-binding domain"/>
    <property type="match status" value="1"/>
</dbReference>
<accession>A0ABW3BEV2</accession>
<comment type="caution">
    <text evidence="2">The sequence shown here is derived from an EMBL/GenBank/DDBJ whole genome shotgun (WGS) entry which is preliminary data.</text>
</comment>
<reference evidence="3" key="1">
    <citation type="journal article" date="2019" name="Int. J. Syst. Evol. Microbiol.">
        <title>The Global Catalogue of Microorganisms (GCM) 10K type strain sequencing project: providing services to taxonomists for standard genome sequencing and annotation.</title>
        <authorList>
            <consortium name="The Broad Institute Genomics Platform"/>
            <consortium name="The Broad Institute Genome Sequencing Center for Infectious Disease"/>
            <person name="Wu L."/>
            <person name="Ma J."/>
        </authorList>
    </citation>
    <scope>NUCLEOTIDE SEQUENCE [LARGE SCALE GENOMIC DNA]</scope>
    <source>
        <strain evidence="3">CCUG 63369</strain>
    </source>
</reference>
<sequence>EIEMIYVISLGGTFDIRALTEICDGGWRTLPGGEGHRIVVWCVVLCHLDRWREAHEILESRREVWSRDVDFVAALGQLISECTAAFLGSTEAFDRAVAAPCDWPLWEKGARHRFERLAQLARTLMLFGERDRAEGMLAAYEPPTGYWPVPDRVVMNSQAGHWAPALDLVRLSLATGLTVGDLPSHTLMWRETSIILGARGQLTRAREAIERAQSAQSLMLHLLAVPEAYLSRVLGAPERVGRIVADALAYAEERGLVVGTDELWLMTALAEAEGGDPVAAQRYVEETKKVAELLGTARAELCHLLATAVVHRDRAAAAEAVRFARRRALPLELADAIGVLVRHGLAEVSLLHEAYAVYGDLGALLRRAKARNLMREHGAAMPRRADVVAENERLLATLVTEGLTNRELAVVLGDSEKSVESRLSRMFKRTGYRSRSELASAMLTGEYL</sequence>
<proteinExistence type="predicted"/>
<dbReference type="InterPro" id="IPR016032">
    <property type="entry name" value="Sig_transdc_resp-reg_C-effctor"/>
</dbReference>
<evidence type="ECO:0000313" key="3">
    <source>
        <dbReference type="Proteomes" id="UP001596956"/>
    </source>
</evidence>
<gene>
    <name evidence="2" type="ORF">ACFQZU_08625</name>
</gene>
<dbReference type="SUPFAM" id="SSF46894">
    <property type="entry name" value="C-terminal effector domain of the bipartite response regulators"/>
    <property type="match status" value="1"/>
</dbReference>
<dbReference type="InterPro" id="IPR036388">
    <property type="entry name" value="WH-like_DNA-bd_sf"/>
</dbReference>
<dbReference type="InterPro" id="IPR000792">
    <property type="entry name" value="Tscrpt_reg_LuxR_C"/>
</dbReference>
<dbReference type="Proteomes" id="UP001596956">
    <property type="component" value="Unassembled WGS sequence"/>
</dbReference>